<gene>
    <name evidence="1" type="ORF">FZ942_26505</name>
</gene>
<name>A0A5A9GFW5_AZOLI</name>
<comment type="caution">
    <text evidence="1">The sequence shown here is derived from an EMBL/GenBank/DDBJ whole genome shotgun (WGS) entry which is preliminary data.</text>
</comment>
<keyword evidence="2" id="KW-1185">Reference proteome</keyword>
<dbReference type="AlphaFoldDB" id="A0A5A9GFW5"/>
<dbReference type="Proteomes" id="UP000324927">
    <property type="component" value="Unassembled WGS sequence"/>
</dbReference>
<evidence type="ECO:0000313" key="1">
    <source>
        <dbReference type="EMBL" id="KAA0592705.1"/>
    </source>
</evidence>
<dbReference type="OrthoDB" id="4467772at2"/>
<sequence>MINQDGLPTGPHKPELVARLEQLVAFIGDSPLDAALEDRLNRHFGPQTPEFQDMTRLLRAGIEEGWACYAEIDGADYRRGRLGTAGDGVHDFVIESARLKDVKGNHHRHPLGEINMIQPLDPAGRFCGSGEGWKVFAPETSHYPTVTGGACTFIFLLPKGKIEYSDGP</sequence>
<proteinExistence type="predicted"/>
<evidence type="ECO:0000313" key="2">
    <source>
        <dbReference type="Proteomes" id="UP000324927"/>
    </source>
</evidence>
<organism evidence="1 2">
    <name type="scientific">Azospirillum lipoferum</name>
    <dbReference type="NCBI Taxonomy" id="193"/>
    <lineage>
        <taxon>Bacteria</taxon>
        <taxon>Pseudomonadati</taxon>
        <taxon>Pseudomonadota</taxon>
        <taxon>Alphaproteobacteria</taxon>
        <taxon>Rhodospirillales</taxon>
        <taxon>Azospirillaceae</taxon>
        <taxon>Azospirillum</taxon>
    </lineage>
</organism>
<dbReference type="InterPro" id="IPR032345">
    <property type="entry name" value="PnbB"/>
</dbReference>
<protein>
    <submittedName>
        <fullName evidence="1">DUF4863 family protein</fullName>
    </submittedName>
</protein>
<dbReference type="RefSeq" id="WP_149234072.1">
    <property type="nucleotide sequence ID" value="NZ_JALJXJ010000017.1"/>
</dbReference>
<dbReference type="Pfam" id="PF16155">
    <property type="entry name" value="PnbB"/>
    <property type="match status" value="1"/>
</dbReference>
<accession>A0A5A9GFW5</accession>
<dbReference type="EMBL" id="VTTN01000014">
    <property type="protein sequence ID" value="KAA0592705.1"/>
    <property type="molecule type" value="Genomic_DNA"/>
</dbReference>
<reference evidence="1 2" key="1">
    <citation type="submission" date="2019-08" db="EMBL/GenBank/DDBJ databases">
        <authorList>
            <person name="Grouzdev D."/>
            <person name="Tikhonova E."/>
            <person name="Kravchenko I."/>
        </authorList>
    </citation>
    <scope>NUCLEOTIDE SEQUENCE [LARGE SCALE GENOMIC DNA]</scope>
    <source>
        <strain evidence="1 2">59b</strain>
    </source>
</reference>